<comment type="similarity">
    <text evidence="2">Belongs to the universal ribosomal protein uL29 family.</text>
</comment>
<dbReference type="Pfam" id="PF06984">
    <property type="entry name" value="MRP-L47"/>
    <property type="match status" value="1"/>
</dbReference>
<evidence type="ECO:0000256" key="4">
    <source>
        <dbReference type="ARBA" id="ARBA00023128"/>
    </source>
</evidence>
<dbReference type="GO" id="GO:0003735">
    <property type="term" value="F:structural constituent of ribosome"/>
    <property type="evidence" value="ECO:0007669"/>
    <property type="project" value="InterPro"/>
</dbReference>
<keyword evidence="5" id="KW-0687">Ribonucleoprotein</keyword>
<evidence type="ECO:0000256" key="8">
    <source>
        <dbReference type="SAM" id="MobiDB-lite"/>
    </source>
</evidence>
<dbReference type="PANTHER" id="PTHR21183">
    <property type="entry name" value="RIBOSOMAL PROTEIN L47, MITOCHONDRIAL-RELATED"/>
    <property type="match status" value="1"/>
</dbReference>
<protein>
    <recommendedName>
        <fullName evidence="6">Large ribosomal subunit protein uL29m</fullName>
    </recommendedName>
    <alternativeName>
        <fullName evidence="7">54S ribosomal protein L4, mitochondrial</fullName>
    </alternativeName>
</protein>
<dbReference type="GO" id="GO:0032543">
    <property type="term" value="P:mitochondrial translation"/>
    <property type="evidence" value="ECO:0007669"/>
    <property type="project" value="TreeGrafter"/>
</dbReference>
<dbReference type="Gene3D" id="6.10.330.20">
    <property type="match status" value="1"/>
</dbReference>
<dbReference type="GO" id="GO:0005762">
    <property type="term" value="C:mitochondrial large ribosomal subunit"/>
    <property type="evidence" value="ECO:0007669"/>
    <property type="project" value="TreeGrafter"/>
</dbReference>
<evidence type="ECO:0000256" key="5">
    <source>
        <dbReference type="ARBA" id="ARBA00023274"/>
    </source>
</evidence>
<proteinExistence type="inferred from homology"/>
<dbReference type="InterPro" id="IPR036049">
    <property type="entry name" value="Ribosomal_uL29_sf"/>
</dbReference>
<evidence type="ECO:0000256" key="1">
    <source>
        <dbReference type="ARBA" id="ARBA00004173"/>
    </source>
</evidence>
<feature type="compositionally biased region" description="Basic and acidic residues" evidence="8">
    <location>
        <begin position="212"/>
        <end position="224"/>
    </location>
</feature>
<evidence type="ECO:0000256" key="7">
    <source>
        <dbReference type="ARBA" id="ARBA00035399"/>
    </source>
</evidence>
<keyword evidence="10" id="KW-1185">Reference proteome</keyword>
<accession>A0A2H3JVA5</accession>
<dbReference type="PANTHER" id="PTHR21183:SF18">
    <property type="entry name" value="LARGE RIBOSOMAL SUBUNIT PROTEIN UL29M"/>
    <property type="match status" value="1"/>
</dbReference>
<reference evidence="9 10" key="1">
    <citation type="journal article" date="2012" name="Science">
        <title>The Paleozoic origin of enzymatic lignin decomposition reconstructed from 31 fungal genomes.</title>
        <authorList>
            <person name="Floudas D."/>
            <person name="Binder M."/>
            <person name="Riley R."/>
            <person name="Barry K."/>
            <person name="Blanchette R.A."/>
            <person name="Henrissat B."/>
            <person name="Martinez A.T."/>
            <person name="Otillar R."/>
            <person name="Spatafora J.W."/>
            <person name="Yadav J.S."/>
            <person name="Aerts A."/>
            <person name="Benoit I."/>
            <person name="Boyd A."/>
            <person name="Carlson A."/>
            <person name="Copeland A."/>
            <person name="Coutinho P.M."/>
            <person name="de Vries R.P."/>
            <person name="Ferreira P."/>
            <person name="Findley K."/>
            <person name="Foster B."/>
            <person name="Gaskell J."/>
            <person name="Glotzer D."/>
            <person name="Gorecki P."/>
            <person name="Heitman J."/>
            <person name="Hesse C."/>
            <person name="Hori C."/>
            <person name="Igarashi K."/>
            <person name="Jurgens J.A."/>
            <person name="Kallen N."/>
            <person name="Kersten P."/>
            <person name="Kohler A."/>
            <person name="Kuees U."/>
            <person name="Kumar T.K.A."/>
            <person name="Kuo A."/>
            <person name="LaButti K."/>
            <person name="Larrondo L.F."/>
            <person name="Lindquist E."/>
            <person name="Ling A."/>
            <person name="Lombard V."/>
            <person name="Lucas S."/>
            <person name="Lundell T."/>
            <person name="Martin R."/>
            <person name="McLaughlin D.J."/>
            <person name="Morgenstern I."/>
            <person name="Morin E."/>
            <person name="Murat C."/>
            <person name="Nagy L.G."/>
            <person name="Nolan M."/>
            <person name="Ohm R.A."/>
            <person name="Patyshakuliyeva A."/>
            <person name="Rokas A."/>
            <person name="Ruiz-Duenas F.J."/>
            <person name="Sabat G."/>
            <person name="Salamov A."/>
            <person name="Samejima M."/>
            <person name="Schmutz J."/>
            <person name="Slot J.C."/>
            <person name="St John F."/>
            <person name="Stenlid J."/>
            <person name="Sun H."/>
            <person name="Sun S."/>
            <person name="Syed K."/>
            <person name="Tsang A."/>
            <person name="Wiebenga A."/>
            <person name="Young D."/>
            <person name="Pisabarro A."/>
            <person name="Eastwood D.C."/>
            <person name="Martin F."/>
            <person name="Cullen D."/>
            <person name="Grigoriev I.V."/>
            <person name="Hibbett D.S."/>
        </authorList>
    </citation>
    <scope>NUCLEOTIDE SEQUENCE [LARGE SCALE GENOMIC DNA]</scope>
    <source>
        <strain evidence="9 10">MD-104</strain>
    </source>
</reference>
<evidence type="ECO:0000313" key="9">
    <source>
        <dbReference type="EMBL" id="PCH40097.1"/>
    </source>
</evidence>
<dbReference type="SUPFAM" id="SSF46561">
    <property type="entry name" value="Ribosomal protein L29 (L29p)"/>
    <property type="match status" value="1"/>
</dbReference>
<dbReference type="AlphaFoldDB" id="A0A2H3JVA5"/>
<feature type="compositionally biased region" description="Polar residues" evidence="8">
    <location>
        <begin position="241"/>
        <end position="250"/>
    </location>
</feature>
<evidence type="ECO:0000256" key="6">
    <source>
        <dbReference type="ARBA" id="ARBA00035289"/>
    </source>
</evidence>
<keyword evidence="3" id="KW-0689">Ribosomal protein</keyword>
<gene>
    <name evidence="9" type="ORF">WOLCODRAFT_136653</name>
</gene>
<evidence type="ECO:0000256" key="3">
    <source>
        <dbReference type="ARBA" id="ARBA00022980"/>
    </source>
</evidence>
<keyword evidence="4" id="KW-0496">Mitochondrion</keyword>
<comment type="subcellular location">
    <subcellularLocation>
        <location evidence="1">Mitochondrion</location>
    </subcellularLocation>
</comment>
<dbReference type="InterPro" id="IPR010729">
    <property type="entry name" value="Ribosomal_uL29_mit"/>
</dbReference>
<feature type="region of interest" description="Disordered" evidence="8">
    <location>
        <begin position="33"/>
        <end position="60"/>
    </location>
</feature>
<feature type="compositionally biased region" description="Low complexity" evidence="8">
    <location>
        <begin position="39"/>
        <end position="51"/>
    </location>
</feature>
<sequence length="250" mass="28366">MLNVVHPTTLRLLRSLPRTTRCLATHATVLPETSSVPATTNTENTPSTSTNKSKDGPLRPHLNITVDPNHGLWAFFRRKETHGEVSYETVEAPNPSTDMSGRSWTAAELRRKSFKDLHTLWYVLLRERNLLQTQEEEARRLGIHSSALSSRLKAFKCRKSMARLKYVLNERRLVYQNAVDSKNAEWENEAIIETKRKERAERKQAAQAQAEAEAREAERRKEESEAQSAVGLAGAGLFDTVQENTQTKES</sequence>
<dbReference type="Proteomes" id="UP000218811">
    <property type="component" value="Unassembled WGS sequence"/>
</dbReference>
<organism evidence="9 10">
    <name type="scientific">Wolfiporia cocos (strain MD-104)</name>
    <name type="common">Brown rot fungus</name>
    <dbReference type="NCBI Taxonomy" id="742152"/>
    <lineage>
        <taxon>Eukaryota</taxon>
        <taxon>Fungi</taxon>
        <taxon>Dikarya</taxon>
        <taxon>Basidiomycota</taxon>
        <taxon>Agaricomycotina</taxon>
        <taxon>Agaricomycetes</taxon>
        <taxon>Polyporales</taxon>
        <taxon>Phaeolaceae</taxon>
        <taxon>Wolfiporia</taxon>
    </lineage>
</organism>
<dbReference type="InterPro" id="IPR038340">
    <property type="entry name" value="MRP-L47_sf"/>
</dbReference>
<evidence type="ECO:0000313" key="10">
    <source>
        <dbReference type="Proteomes" id="UP000218811"/>
    </source>
</evidence>
<dbReference type="EMBL" id="KB468053">
    <property type="protein sequence ID" value="PCH40097.1"/>
    <property type="molecule type" value="Genomic_DNA"/>
</dbReference>
<feature type="region of interest" description="Disordered" evidence="8">
    <location>
        <begin position="198"/>
        <end position="250"/>
    </location>
</feature>
<evidence type="ECO:0000256" key="2">
    <source>
        <dbReference type="ARBA" id="ARBA00009254"/>
    </source>
</evidence>
<dbReference type="STRING" id="742152.A0A2H3JVA5"/>
<name>A0A2H3JVA5_WOLCO</name>
<dbReference type="OrthoDB" id="270763at2759"/>
<dbReference type="OMA" id="EVNPNHG"/>